<comment type="similarity">
    <text evidence="6">Belongs to the SmrB family.</text>
</comment>
<dbReference type="NCBIfam" id="NF003432">
    <property type="entry name" value="PRK04946.1"/>
    <property type="match status" value="1"/>
</dbReference>
<dbReference type="PANTHER" id="PTHR35562:SF1">
    <property type="entry name" value="UPF0115 PROTEIN YFCN"/>
    <property type="match status" value="1"/>
</dbReference>
<evidence type="ECO:0000256" key="5">
    <source>
        <dbReference type="ARBA" id="ARBA00022884"/>
    </source>
</evidence>
<keyword evidence="9" id="KW-1185">Reference proteome</keyword>
<dbReference type="InterPro" id="IPR036063">
    <property type="entry name" value="Smr_dom_sf"/>
</dbReference>
<comment type="function">
    <text evidence="6">Acts as a ribosome collision sensor. Detects stalled/collided disomes (pairs of ribosomes where the leading ribosome is stalled and a second ribosome has collided with it) and endonucleolytically cleaves mRNA at the 5' boundary of the stalled ribosome. Stalled/collided disomes form a new interface (primarily via the 30S subunits) that binds SmrB. Cleaved mRNA becomes available for tmRNA ligation, leading to ribosomal subunit dissociation and rescue of stalled ribosomes.</text>
</comment>
<dbReference type="PANTHER" id="PTHR35562">
    <property type="entry name" value="DNA ENDONUCLEASE SMRA-RELATED"/>
    <property type="match status" value="1"/>
</dbReference>
<dbReference type="GO" id="GO:0072344">
    <property type="term" value="P:rescue of stalled ribosome"/>
    <property type="evidence" value="ECO:0007669"/>
    <property type="project" value="UniProtKB-UniRule"/>
</dbReference>
<comment type="subunit">
    <text evidence="6">Associates with collided ribosomes, but not with correctly translating polysomes.</text>
</comment>
<dbReference type="PATRIC" id="fig|1195246.3.peg.199"/>
<dbReference type="GO" id="GO:0019843">
    <property type="term" value="F:rRNA binding"/>
    <property type="evidence" value="ECO:0007669"/>
    <property type="project" value="UniProtKB-UniRule"/>
</dbReference>
<reference evidence="8 9" key="1">
    <citation type="journal article" date="2012" name="J. Bacteriol.">
        <title>Genome Sequence of Pectin-Degrading Alishewanella agri, Isolated from Landfill Soil.</title>
        <authorList>
            <person name="Kim J."/>
            <person name="Jung J."/>
            <person name="Sung J.S."/>
            <person name="Chun J."/>
            <person name="Park W."/>
        </authorList>
    </citation>
    <scope>NUCLEOTIDE SEQUENCE [LARGE SCALE GENOMIC DNA]</scope>
    <source>
        <strain evidence="8 9">BL06</strain>
    </source>
</reference>
<evidence type="ECO:0000256" key="6">
    <source>
        <dbReference type="HAMAP-Rule" id="MF_01042"/>
    </source>
</evidence>
<dbReference type="PROSITE" id="PS50828">
    <property type="entry name" value="SMR"/>
    <property type="match status" value="1"/>
</dbReference>
<dbReference type="InterPro" id="IPR022990">
    <property type="entry name" value="SmrB-like"/>
</dbReference>
<dbReference type="eggNOG" id="COG2840">
    <property type="taxonomic scope" value="Bacteria"/>
</dbReference>
<dbReference type="Proteomes" id="UP000035062">
    <property type="component" value="Unassembled WGS sequence"/>
</dbReference>
<dbReference type="RefSeq" id="WP_008983174.1">
    <property type="nucleotide sequence ID" value="NZ_AKKU01000001.1"/>
</dbReference>
<dbReference type="InterPro" id="IPR002625">
    <property type="entry name" value="Smr_dom"/>
</dbReference>
<evidence type="ECO:0000256" key="4">
    <source>
        <dbReference type="ARBA" id="ARBA00022801"/>
    </source>
</evidence>
<dbReference type="EMBL" id="AKKU01000001">
    <property type="protein sequence ID" value="EIW90400.1"/>
    <property type="molecule type" value="Genomic_DNA"/>
</dbReference>
<dbReference type="GO" id="GO:0004521">
    <property type="term" value="F:RNA endonuclease activity"/>
    <property type="evidence" value="ECO:0007669"/>
    <property type="project" value="UniProtKB-UniRule"/>
</dbReference>
<name>I9DW38_9ALTE</name>
<gene>
    <name evidence="6" type="primary">smrB</name>
    <name evidence="8" type="ORF">AGRI_00980</name>
</gene>
<dbReference type="HAMAP" id="MF_01042">
    <property type="entry name" value="SmrB"/>
    <property type="match status" value="1"/>
</dbReference>
<proteinExistence type="inferred from homology"/>
<evidence type="ECO:0000313" key="9">
    <source>
        <dbReference type="Proteomes" id="UP000035062"/>
    </source>
</evidence>
<keyword evidence="3 6" id="KW-0255">Endonuclease</keyword>
<evidence type="ECO:0000256" key="1">
    <source>
        <dbReference type="ARBA" id="ARBA00022722"/>
    </source>
</evidence>
<dbReference type="GO" id="GO:0016787">
    <property type="term" value="F:hydrolase activity"/>
    <property type="evidence" value="ECO:0007669"/>
    <property type="project" value="UniProtKB-KW"/>
</dbReference>
<dbReference type="Gene3D" id="3.30.1370.110">
    <property type="match status" value="1"/>
</dbReference>
<keyword evidence="2 6" id="KW-0699">rRNA-binding</keyword>
<evidence type="ECO:0000313" key="8">
    <source>
        <dbReference type="EMBL" id="EIW90400.1"/>
    </source>
</evidence>
<keyword evidence="4 6" id="KW-0378">Hydrolase</keyword>
<dbReference type="STRING" id="1195246.AGRI_00980"/>
<evidence type="ECO:0000256" key="2">
    <source>
        <dbReference type="ARBA" id="ARBA00022730"/>
    </source>
</evidence>
<dbReference type="SMART" id="SM00463">
    <property type="entry name" value="SMR"/>
    <property type="match status" value="1"/>
</dbReference>
<evidence type="ECO:0000256" key="3">
    <source>
        <dbReference type="ARBA" id="ARBA00022759"/>
    </source>
</evidence>
<feature type="domain" description="Smr" evidence="7">
    <location>
        <begin position="101"/>
        <end position="176"/>
    </location>
</feature>
<comment type="caution">
    <text evidence="8">The sequence shown here is derived from an EMBL/GenBank/DDBJ whole genome shotgun (WGS) entry which is preliminary data.</text>
</comment>
<dbReference type="AlphaFoldDB" id="I9DW38"/>
<dbReference type="EC" id="3.1.-.-" evidence="6"/>
<dbReference type="Pfam" id="PF01713">
    <property type="entry name" value="Smr"/>
    <property type="match status" value="1"/>
</dbReference>
<keyword evidence="1 6" id="KW-0540">Nuclease</keyword>
<accession>I9DW38</accession>
<evidence type="ECO:0000259" key="7">
    <source>
        <dbReference type="PROSITE" id="PS50828"/>
    </source>
</evidence>
<sequence length="194" mass="21622">MQQKKPKPDALSVEERALFRDSVAGARPLEQDKIPPVVRRSKQKRLPTAAAELSAQKLFFFSDEYEAITDTSGSLSYVQQGDDPMLAGRLRRGELEPQVVLDLHGMTANEAKTQLAGLLDYCQQQQFNCACVVHGKGLGILARKVPNWLVQHPNVRAFHTAPKSWGKHGALLLLLKINQSTEQQFRELPAAGRR</sequence>
<organism evidence="8 9">
    <name type="scientific">Alishewanella agri BL06</name>
    <dbReference type="NCBI Taxonomy" id="1195246"/>
    <lineage>
        <taxon>Bacteria</taxon>
        <taxon>Pseudomonadati</taxon>
        <taxon>Pseudomonadota</taxon>
        <taxon>Gammaproteobacteria</taxon>
        <taxon>Alteromonadales</taxon>
        <taxon>Alteromonadaceae</taxon>
        <taxon>Alishewanella</taxon>
    </lineage>
</organism>
<keyword evidence="5 6" id="KW-0694">RNA-binding</keyword>
<dbReference type="SUPFAM" id="SSF160443">
    <property type="entry name" value="SMR domain-like"/>
    <property type="match status" value="1"/>
</dbReference>
<protein>
    <recommendedName>
        <fullName evidence="6">Ribosome rescue factor SmrB</fullName>
        <ecNumber evidence="6">3.1.-.-</ecNumber>
    </recommendedName>
</protein>